<evidence type="ECO:0000259" key="7">
    <source>
        <dbReference type="Pfam" id="PF01028"/>
    </source>
</evidence>
<dbReference type="SUPFAM" id="SSF55869">
    <property type="entry name" value="DNA topoisomerase I domain"/>
    <property type="match status" value="1"/>
</dbReference>
<evidence type="ECO:0000256" key="5">
    <source>
        <dbReference type="ARBA" id="ARBA00023125"/>
    </source>
</evidence>
<reference evidence="9 10" key="1">
    <citation type="submission" date="2020-10" db="EMBL/GenBank/DDBJ databases">
        <title>Myceligenerans pegani sp. nov., an endophytic actinomycete isolated from Peganum harmala L. in Xinjiang, China.</title>
        <authorList>
            <person name="Xin L."/>
        </authorList>
    </citation>
    <scope>NUCLEOTIDE SEQUENCE [LARGE SCALE GENOMIC DNA]</scope>
    <source>
        <strain evidence="9 10">TRM65318</strain>
    </source>
</reference>
<dbReference type="InterPro" id="IPR013500">
    <property type="entry name" value="TopoI_cat_euk"/>
</dbReference>
<feature type="domain" description="DNA topoisomerase I catalytic core eukaryotic-type" evidence="7">
    <location>
        <begin position="86"/>
        <end position="290"/>
    </location>
</feature>
<evidence type="ECO:0000313" key="9">
    <source>
        <dbReference type="EMBL" id="MBE1876224.1"/>
    </source>
</evidence>
<dbReference type="PROSITE" id="PS52038">
    <property type="entry name" value="TOPO_IB_2"/>
    <property type="match status" value="1"/>
</dbReference>
<proteinExistence type="inferred from homology"/>
<dbReference type="InterPro" id="IPR001631">
    <property type="entry name" value="TopoI"/>
</dbReference>
<keyword evidence="10" id="KW-1185">Reference proteome</keyword>
<evidence type="ECO:0000313" key="10">
    <source>
        <dbReference type="Proteomes" id="UP000625527"/>
    </source>
</evidence>
<gene>
    <name evidence="9" type="ORF">IHE71_10945</name>
</gene>
<evidence type="ECO:0000256" key="6">
    <source>
        <dbReference type="ARBA" id="ARBA00023235"/>
    </source>
</evidence>
<protein>
    <recommendedName>
        <fullName evidence="3">DNA topoisomerase</fullName>
        <ecNumber evidence="3">5.6.2.1</ecNumber>
    </recommendedName>
</protein>
<dbReference type="Pfam" id="PF21338">
    <property type="entry name" value="Top1B_N_bact"/>
    <property type="match status" value="1"/>
</dbReference>
<keyword evidence="4" id="KW-0799">Topoisomerase</keyword>
<keyword evidence="5" id="KW-0238">DNA-binding</keyword>
<evidence type="ECO:0000256" key="2">
    <source>
        <dbReference type="ARBA" id="ARBA00006645"/>
    </source>
</evidence>
<comment type="catalytic activity">
    <reaction evidence="1">
        <text>ATP-independent breakage of single-stranded DNA, followed by passage and rejoining.</text>
        <dbReference type="EC" id="5.6.2.1"/>
    </reaction>
</comment>
<dbReference type="Gene3D" id="3.30.66.10">
    <property type="entry name" value="DNA topoisomerase I domain"/>
    <property type="match status" value="1"/>
</dbReference>
<keyword evidence="6" id="KW-0413">Isomerase</keyword>
<evidence type="ECO:0000256" key="3">
    <source>
        <dbReference type="ARBA" id="ARBA00012891"/>
    </source>
</evidence>
<dbReference type="InterPro" id="IPR049331">
    <property type="entry name" value="Top1B_N_bact"/>
</dbReference>
<dbReference type="Pfam" id="PF01028">
    <property type="entry name" value="Topoisom_I"/>
    <property type="match status" value="1"/>
</dbReference>
<dbReference type="InterPro" id="IPR014711">
    <property type="entry name" value="TopoI_cat_a-hlx-sub_euk"/>
</dbReference>
<dbReference type="EC" id="5.6.2.1" evidence="3"/>
<comment type="similarity">
    <text evidence="2">Belongs to the type IB topoisomerase family.</text>
</comment>
<dbReference type="InterPro" id="IPR011010">
    <property type="entry name" value="DNA_brk_join_enz"/>
</dbReference>
<feature type="domain" description="DNA topoisomerase IB N-terminal" evidence="8">
    <location>
        <begin position="26"/>
        <end position="74"/>
    </location>
</feature>
<dbReference type="Proteomes" id="UP000625527">
    <property type="component" value="Unassembled WGS sequence"/>
</dbReference>
<dbReference type="SUPFAM" id="SSF56349">
    <property type="entry name" value="DNA breaking-rejoining enzymes"/>
    <property type="match status" value="1"/>
</dbReference>
<comment type="caution">
    <text evidence="9">The sequence shown here is derived from an EMBL/GenBank/DDBJ whole genome shotgun (WGS) entry which is preliminary data.</text>
</comment>
<evidence type="ECO:0000259" key="8">
    <source>
        <dbReference type="Pfam" id="PF21338"/>
    </source>
</evidence>
<accession>A0ABR9MXV0</accession>
<dbReference type="RefSeq" id="WP_192862794.1">
    <property type="nucleotide sequence ID" value="NZ_JADAQT010000082.1"/>
</dbReference>
<sequence>MDAAGDPLVHSCDADRGIRRRRRGRGFSYVDHQGARITEPATLARIRALAVPPAWTDVWICADPAGHLQATGRDAKNRKQYRYHRQWRRYRDAAKFHELAGFGAVLVALRKQVDADLRTPRLRLDRVVAAVVRLLDETLIRVGNDEYVRSGNSFGLTTLRSRHAVIEGAEVRFRFPGKAGAPHDVVVQDRRVANVLRRCQDLPGQRLLQYVNGTESRSIGSSDVNDYLRRVTGADYTAKTFRTWGASAVVLGHLRRLAPAGRREHEAQTAEAVRIAARHLHNTPAVCRKSYVHPVLLADDRPELDRLIELSRANASRASRWMDADERALLKVLTAAERSHDPHHAQGLPSGS</sequence>
<dbReference type="Gene3D" id="3.90.15.10">
    <property type="entry name" value="Topoisomerase I, Chain A, domain 3"/>
    <property type="match status" value="1"/>
</dbReference>
<dbReference type="Gene3D" id="1.10.132.120">
    <property type="match status" value="1"/>
</dbReference>
<name>A0ABR9MXV0_9MICO</name>
<organism evidence="9 10">
    <name type="scientific">Myceligenerans pegani</name>
    <dbReference type="NCBI Taxonomy" id="2776917"/>
    <lineage>
        <taxon>Bacteria</taxon>
        <taxon>Bacillati</taxon>
        <taxon>Actinomycetota</taxon>
        <taxon>Actinomycetes</taxon>
        <taxon>Micrococcales</taxon>
        <taxon>Promicromonosporaceae</taxon>
        <taxon>Myceligenerans</taxon>
    </lineage>
</organism>
<evidence type="ECO:0000256" key="4">
    <source>
        <dbReference type="ARBA" id="ARBA00023029"/>
    </source>
</evidence>
<dbReference type="PRINTS" id="PR00416">
    <property type="entry name" value="EUTPISMRASEI"/>
</dbReference>
<dbReference type="InterPro" id="IPR035447">
    <property type="entry name" value="DNA_topo_I_N_sf"/>
</dbReference>
<dbReference type="EMBL" id="JADAQT010000082">
    <property type="protein sequence ID" value="MBE1876224.1"/>
    <property type="molecule type" value="Genomic_DNA"/>
</dbReference>
<evidence type="ECO:0000256" key="1">
    <source>
        <dbReference type="ARBA" id="ARBA00000213"/>
    </source>
</evidence>